<accession>A0A0Q3L031</accession>
<evidence type="ECO:0000313" key="3">
    <source>
        <dbReference type="Proteomes" id="UP000008810"/>
    </source>
</evidence>
<gene>
    <name evidence="1" type="ORF">BRADI_4g00886v3</name>
</gene>
<reference evidence="1 2" key="1">
    <citation type="journal article" date="2010" name="Nature">
        <title>Genome sequencing and analysis of the model grass Brachypodium distachyon.</title>
        <authorList>
            <consortium name="International Brachypodium Initiative"/>
        </authorList>
    </citation>
    <scope>NUCLEOTIDE SEQUENCE [LARGE SCALE GENOMIC DNA]</scope>
    <source>
        <strain evidence="1 2">Bd21</strain>
    </source>
</reference>
<evidence type="ECO:0000313" key="2">
    <source>
        <dbReference type="EnsemblPlants" id="KQJ85661"/>
    </source>
</evidence>
<reference evidence="1" key="2">
    <citation type="submission" date="2017-06" db="EMBL/GenBank/DDBJ databases">
        <title>WGS assembly of Brachypodium distachyon.</title>
        <authorList>
            <consortium name="The International Brachypodium Initiative"/>
            <person name="Lucas S."/>
            <person name="Harmon-Smith M."/>
            <person name="Lail K."/>
            <person name="Tice H."/>
            <person name="Grimwood J."/>
            <person name="Bruce D."/>
            <person name="Barry K."/>
            <person name="Shu S."/>
            <person name="Lindquist E."/>
            <person name="Wang M."/>
            <person name="Pitluck S."/>
            <person name="Vogel J.P."/>
            <person name="Garvin D.F."/>
            <person name="Mockler T.C."/>
            <person name="Schmutz J."/>
            <person name="Rokhsar D."/>
            <person name="Bevan M.W."/>
        </authorList>
    </citation>
    <scope>NUCLEOTIDE SEQUENCE</scope>
    <source>
        <strain evidence="1">Bd21</strain>
    </source>
</reference>
<evidence type="ECO:0000313" key="1">
    <source>
        <dbReference type="EMBL" id="KQJ85661.1"/>
    </source>
</evidence>
<keyword evidence="3" id="KW-1185">Reference proteome</keyword>
<protein>
    <submittedName>
        <fullName evidence="1 2">Uncharacterized protein</fullName>
    </submittedName>
</protein>
<proteinExistence type="predicted"/>
<dbReference type="EnsemblPlants" id="KQJ85661">
    <property type="protein sequence ID" value="KQJ85661"/>
    <property type="gene ID" value="BRADI_4g00886v3"/>
</dbReference>
<name>A0A0Q3L031_BRADI</name>
<reference evidence="2" key="3">
    <citation type="submission" date="2018-08" db="UniProtKB">
        <authorList>
            <consortium name="EnsemblPlants"/>
        </authorList>
    </citation>
    <scope>IDENTIFICATION</scope>
    <source>
        <strain evidence="2">cv. Bd21</strain>
    </source>
</reference>
<dbReference type="InParanoid" id="A0A0Q3L031"/>
<dbReference type="EMBL" id="CM000883">
    <property type="protein sequence ID" value="KQJ85661.1"/>
    <property type="molecule type" value="Genomic_DNA"/>
</dbReference>
<sequence>MYVGPRLGARAAVMRNSSWNMEGRHPYSVQRQRNVKQRGVWVAGEKQLSASISTLLSVKLIGRTPVFSNLLPQPSNKIDLCRCTYSHPWATGFEVSTVKATLLPSVYLVVNGRLEDFARYL</sequence>
<dbReference type="AlphaFoldDB" id="A0A0Q3L031"/>
<dbReference type="Gramene" id="KQJ85661">
    <property type="protein sequence ID" value="KQJ85661"/>
    <property type="gene ID" value="BRADI_4g00886v3"/>
</dbReference>
<dbReference type="Proteomes" id="UP000008810">
    <property type="component" value="Chromosome 4"/>
</dbReference>
<organism evidence="1">
    <name type="scientific">Brachypodium distachyon</name>
    <name type="common">Purple false brome</name>
    <name type="synonym">Trachynia distachya</name>
    <dbReference type="NCBI Taxonomy" id="15368"/>
    <lineage>
        <taxon>Eukaryota</taxon>
        <taxon>Viridiplantae</taxon>
        <taxon>Streptophyta</taxon>
        <taxon>Embryophyta</taxon>
        <taxon>Tracheophyta</taxon>
        <taxon>Spermatophyta</taxon>
        <taxon>Magnoliopsida</taxon>
        <taxon>Liliopsida</taxon>
        <taxon>Poales</taxon>
        <taxon>Poaceae</taxon>
        <taxon>BOP clade</taxon>
        <taxon>Pooideae</taxon>
        <taxon>Stipodae</taxon>
        <taxon>Brachypodieae</taxon>
        <taxon>Brachypodium</taxon>
    </lineage>
</organism>